<protein>
    <submittedName>
        <fullName evidence="5">DUF4349 domain-containing protein</fullName>
    </submittedName>
</protein>
<dbReference type="RefSeq" id="WP_091193705.1">
    <property type="nucleotide sequence ID" value="NZ_FOKC01000001.1"/>
</dbReference>
<dbReference type="EMBL" id="PJBV01000035">
    <property type="protein sequence ID" value="PKH37484.1"/>
    <property type="molecule type" value="Genomic_DNA"/>
</dbReference>
<dbReference type="OrthoDB" id="186919at2"/>
<organism evidence="6 7">
    <name type="scientific">Nocardioides alpinus</name>
    <dbReference type="NCBI Taxonomy" id="748909"/>
    <lineage>
        <taxon>Bacteria</taxon>
        <taxon>Bacillati</taxon>
        <taxon>Actinomycetota</taxon>
        <taxon>Actinomycetes</taxon>
        <taxon>Propionibacteriales</taxon>
        <taxon>Nocardioidaceae</taxon>
        <taxon>Nocardioides</taxon>
    </lineage>
</organism>
<reference evidence="6" key="1">
    <citation type="submission" date="2016-10" db="EMBL/GenBank/DDBJ databases">
        <authorList>
            <person name="de Groot N.N."/>
        </authorList>
    </citation>
    <scope>NUCLEOTIDE SEQUENCE [LARGE SCALE GENOMIC DNA]</scope>
    <source>
        <strain evidence="6">CGMCC 1.10697</strain>
    </source>
</reference>
<evidence type="ECO:0000313" key="6">
    <source>
        <dbReference type="EMBL" id="SFA79921.1"/>
    </source>
</evidence>
<dbReference type="Pfam" id="PF14257">
    <property type="entry name" value="DUF4349"/>
    <property type="match status" value="1"/>
</dbReference>
<dbReference type="EMBL" id="FOKC01000001">
    <property type="protein sequence ID" value="SFA79921.1"/>
    <property type="molecule type" value="Genomic_DNA"/>
</dbReference>
<reference evidence="5 8" key="2">
    <citation type="submission" date="2017-12" db="EMBL/GenBank/DDBJ databases">
        <title>Pharmacopeia of the Arctic Ocean.</title>
        <authorList>
            <person name="Collins E."/>
            <person name="Ducluzeau A.-L."/>
        </authorList>
    </citation>
    <scope>NUCLEOTIDE SEQUENCE [LARGE SCALE GENOMIC DNA]</scope>
    <source>
        <strain evidence="5 8">DSM 23325</strain>
    </source>
</reference>
<evidence type="ECO:0000259" key="4">
    <source>
        <dbReference type="Pfam" id="PF14257"/>
    </source>
</evidence>
<feature type="domain" description="DUF4349" evidence="4">
    <location>
        <begin position="84"/>
        <end position="297"/>
    </location>
</feature>
<keyword evidence="3" id="KW-0732">Signal</keyword>
<keyword evidence="2" id="KW-0472">Membrane</keyword>
<feature type="region of interest" description="Disordered" evidence="1">
    <location>
        <begin position="25"/>
        <end position="77"/>
    </location>
</feature>
<keyword evidence="2" id="KW-1133">Transmembrane helix</keyword>
<feature type="compositionally biased region" description="Low complexity" evidence="1">
    <location>
        <begin position="25"/>
        <end position="40"/>
    </location>
</feature>
<dbReference type="Proteomes" id="UP000233565">
    <property type="component" value="Unassembled WGS sequence"/>
</dbReference>
<dbReference type="InterPro" id="IPR025645">
    <property type="entry name" value="DUF4349"/>
</dbReference>
<feature type="compositionally biased region" description="Low complexity" evidence="1">
    <location>
        <begin position="59"/>
        <end position="77"/>
    </location>
</feature>
<feature type="signal peptide" evidence="3">
    <location>
        <begin position="1"/>
        <end position="21"/>
    </location>
</feature>
<feature type="transmembrane region" description="Helical" evidence="2">
    <location>
        <begin position="272"/>
        <end position="300"/>
    </location>
</feature>
<dbReference type="PROSITE" id="PS51257">
    <property type="entry name" value="PROKAR_LIPOPROTEIN"/>
    <property type="match status" value="1"/>
</dbReference>
<sequence>MSTRTRAAGILTAITMTALVAACSSSDDSASDTGTSESSGMSAEAPDAPGAVGRELGDGADTTSGSDSGSVSGSKVAAIPEMERSIIATGAISLTSKDVAETRREVQRIVDAQGGDVTEENTETDDDGDTSYARLVIRVPSSEFGTSMVALEKAGDLRSSTRGSDDVTTQVIDTGVRVRAQEASLKRVELLLAEARSLKDIIWIESQLTSRQAELDSLKSQQSWLADQTSLSTITVAITHQRAQVKEEKPDDEPAGFLSGLKSGMDALGASFAAVATIVGALLPFAAVALVLGLPVWLVVRRRRAAPAVPQAPAA</sequence>
<accession>A0A1I0VU41</accession>
<evidence type="ECO:0000313" key="7">
    <source>
        <dbReference type="Proteomes" id="UP000199113"/>
    </source>
</evidence>
<feature type="chain" id="PRO_5038442803" evidence="3">
    <location>
        <begin position="22"/>
        <end position="315"/>
    </location>
</feature>
<evidence type="ECO:0000256" key="1">
    <source>
        <dbReference type="SAM" id="MobiDB-lite"/>
    </source>
</evidence>
<name>A0A1I0VU41_9ACTN</name>
<dbReference type="STRING" id="748909.SAMN05192575_101467"/>
<keyword evidence="2" id="KW-0812">Transmembrane</keyword>
<evidence type="ECO:0000256" key="2">
    <source>
        <dbReference type="SAM" id="Phobius"/>
    </source>
</evidence>
<evidence type="ECO:0000256" key="3">
    <source>
        <dbReference type="SAM" id="SignalP"/>
    </source>
</evidence>
<gene>
    <name evidence="5" type="ORF">CXG46_18735</name>
    <name evidence="6" type="ORF">SAMN05192575_101467</name>
</gene>
<dbReference type="AlphaFoldDB" id="A0A1I0VU41"/>
<proteinExistence type="predicted"/>
<evidence type="ECO:0000313" key="5">
    <source>
        <dbReference type="EMBL" id="PKH37484.1"/>
    </source>
</evidence>
<keyword evidence="8" id="KW-1185">Reference proteome</keyword>
<dbReference type="Proteomes" id="UP000199113">
    <property type="component" value="Unassembled WGS sequence"/>
</dbReference>
<evidence type="ECO:0000313" key="8">
    <source>
        <dbReference type="Proteomes" id="UP000233565"/>
    </source>
</evidence>